<dbReference type="EMBL" id="LBWR01000003">
    <property type="protein sequence ID" value="KKR12090.1"/>
    <property type="molecule type" value="Genomic_DNA"/>
</dbReference>
<evidence type="ECO:0000313" key="1">
    <source>
        <dbReference type="EMBL" id="KKR12090.1"/>
    </source>
</evidence>
<name>A0A0G0QP04_9BACT</name>
<dbReference type="Proteomes" id="UP000034665">
    <property type="component" value="Unassembled WGS sequence"/>
</dbReference>
<accession>A0A0G0QP04</accession>
<protein>
    <submittedName>
        <fullName evidence="1">Uncharacterized protein</fullName>
    </submittedName>
</protein>
<comment type="caution">
    <text evidence="1">The sequence shown here is derived from an EMBL/GenBank/DDBJ whole genome shotgun (WGS) entry which is preliminary data.</text>
</comment>
<reference evidence="1 2" key="1">
    <citation type="journal article" date="2015" name="Nature">
        <title>rRNA introns, odd ribosomes, and small enigmatic genomes across a large radiation of phyla.</title>
        <authorList>
            <person name="Brown C.T."/>
            <person name="Hug L.A."/>
            <person name="Thomas B.C."/>
            <person name="Sharon I."/>
            <person name="Castelle C.J."/>
            <person name="Singh A."/>
            <person name="Wilkins M.J."/>
            <person name="Williams K.H."/>
            <person name="Banfield J.F."/>
        </authorList>
    </citation>
    <scope>NUCLEOTIDE SEQUENCE [LARGE SCALE GENOMIC DNA]</scope>
</reference>
<dbReference type="STRING" id="1619013.UT41_C0003G0017"/>
<sequence>MSNTLKKIVALFVCVSVLFVGLATPQKTYAIPVVDAGLIALKKMEIYKDVANWVTQLGQWVKEELMKTLRDQIVKAMVDEINKQTVAWIQGNGSPRFVDDWQGFLKDAAMEGVNQTISQSQMADLCVPFAFQLQLALIPETKPISQKAKCTISDIVANVEDFYENFENGGWLAYGESLKPENNLYMQLAMFDDDMKIRSTATEEKKKQEAGAGSGFLSVSKCVEDDSQKLYDYCVENNYFDTGNPNYCYDYADQNKSCTKEQVQTPGDAVAGTVKNMIGSDNIYVSGVQSIISAAINAGINRMMSEGLSLMTGKPAPGSGYNPSDDFQDQIDALNNATKDDFIDQVQPFYDLWKAMIAAKNESATYNAQIVSNLGAIKTIQEKLAAIPSPNPFIVYECPPTVTDGEVSDARTKGNKLVATIAIYQAKFDEANELINKINAADLSKTRELTLIKTALKKFNEKYTLAGEGLSEDPSAPEPNVLIEAKSQAVALAGDLNLVLTRLTTCRTIESTAPIGQ</sequence>
<evidence type="ECO:0000313" key="2">
    <source>
        <dbReference type="Proteomes" id="UP000034665"/>
    </source>
</evidence>
<proteinExistence type="predicted"/>
<organism evidence="1 2">
    <name type="scientific">Candidatus Wolfebacteria bacterium GW2011_GWC2_39_22</name>
    <dbReference type="NCBI Taxonomy" id="1619013"/>
    <lineage>
        <taxon>Bacteria</taxon>
        <taxon>Candidatus Wolfeibacteriota</taxon>
    </lineage>
</organism>
<gene>
    <name evidence="1" type="ORF">UT41_C0003G0017</name>
</gene>
<dbReference type="AlphaFoldDB" id="A0A0G0QP04"/>